<evidence type="ECO:0000256" key="1">
    <source>
        <dbReference type="SAM" id="MobiDB-lite"/>
    </source>
</evidence>
<comment type="caution">
    <text evidence="2">The sequence shown here is derived from an EMBL/GenBank/DDBJ whole genome shotgun (WGS) entry which is preliminary data.</text>
</comment>
<evidence type="ECO:0000313" key="3">
    <source>
        <dbReference type="Proteomes" id="UP000608522"/>
    </source>
</evidence>
<reference evidence="3" key="1">
    <citation type="submission" date="2023-07" db="EMBL/GenBank/DDBJ databases">
        <title>Whole genome shotgun sequence of Streptomyces spororaveus NBRC 15456.</title>
        <authorList>
            <person name="Komaki H."/>
            <person name="Tamura T."/>
        </authorList>
    </citation>
    <scope>NUCLEOTIDE SEQUENCE [LARGE SCALE GENOMIC DNA]</scope>
    <source>
        <strain evidence="3">NBRC 15456</strain>
    </source>
</reference>
<proteinExistence type="predicted"/>
<accession>A0ABQ3T2B2</accession>
<gene>
    <name evidence="2" type="ORF">Sspor_00790</name>
</gene>
<organism evidence="2 3">
    <name type="scientific">Streptomyces spororaveus</name>
    <dbReference type="NCBI Taxonomy" id="284039"/>
    <lineage>
        <taxon>Bacteria</taxon>
        <taxon>Bacillati</taxon>
        <taxon>Actinomycetota</taxon>
        <taxon>Actinomycetes</taxon>
        <taxon>Kitasatosporales</taxon>
        <taxon>Streptomycetaceae</taxon>
        <taxon>Streptomyces</taxon>
    </lineage>
</organism>
<dbReference type="EMBL" id="BNED01000002">
    <property type="protein sequence ID" value="GHI74518.1"/>
    <property type="molecule type" value="Genomic_DNA"/>
</dbReference>
<sequence length="115" mass="12706">MAWRSPGMPWTTHEAGFSPPIDAAVAPRDSRKTSPQYAERYDLGGELLPGQLSRRSDDPFAGREAEIAAMAAKLKASGLERALSQLPPPPTMREVFEGLQVHQQDPSQRQSPRLR</sequence>
<name>A0ABQ3T2B2_9ACTN</name>
<keyword evidence="3" id="KW-1185">Reference proteome</keyword>
<protein>
    <submittedName>
        <fullName evidence="2">Uncharacterized protein</fullName>
    </submittedName>
</protein>
<dbReference type="Proteomes" id="UP000608522">
    <property type="component" value="Unassembled WGS sequence"/>
</dbReference>
<feature type="region of interest" description="Disordered" evidence="1">
    <location>
        <begin position="1"/>
        <end position="35"/>
    </location>
</feature>
<evidence type="ECO:0000313" key="2">
    <source>
        <dbReference type="EMBL" id="GHI74518.1"/>
    </source>
</evidence>